<keyword evidence="1" id="KW-0812">Transmembrane</keyword>
<accession>A0A9D1UZ76</accession>
<dbReference type="InterPro" id="IPR038770">
    <property type="entry name" value="Na+/solute_symporter_sf"/>
</dbReference>
<protein>
    <submittedName>
        <fullName evidence="2">Transporter</fullName>
    </submittedName>
</protein>
<evidence type="ECO:0000313" key="2">
    <source>
        <dbReference type="EMBL" id="HIX03107.1"/>
    </source>
</evidence>
<proteinExistence type="predicted"/>
<organism evidence="2 3">
    <name type="scientific">Candidatus Odoribacter faecigallinarum</name>
    <dbReference type="NCBI Taxonomy" id="2838706"/>
    <lineage>
        <taxon>Bacteria</taxon>
        <taxon>Pseudomonadati</taxon>
        <taxon>Bacteroidota</taxon>
        <taxon>Bacteroidia</taxon>
        <taxon>Bacteroidales</taxon>
        <taxon>Odoribacteraceae</taxon>
        <taxon>Odoribacter</taxon>
    </lineage>
</organism>
<dbReference type="AlphaFoldDB" id="A0A9D1UZ76"/>
<feature type="transmembrane region" description="Helical" evidence="1">
    <location>
        <begin position="24"/>
        <end position="46"/>
    </location>
</feature>
<feature type="transmembrane region" description="Helical" evidence="1">
    <location>
        <begin position="186"/>
        <end position="204"/>
    </location>
</feature>
<feature type="transmembrane region" description="Helical" evidence="1">
    <location>
        <begin position="81"/>
        <end position="105"/>
    </location>
</feature>
<evidence type="ECO:0000313" key="3">
    <source>
        <dbReference type="Proteomes" id="UP000824202"/>
    </source>
</evidence>
<evidence type="ECO:0000256" key="1">
    <source>
        <dbReference type="SAM" id="Phobius"/>
    </source>
</evidence>
<keyword evidence="1" id="KW-0472">Membrane</keyword>
<feature type="transmembrane region" description="Helical" evidence="1">
    <location>
        <begin position="146"/>
        <end position="165"/>
    </location>
</feature>
<gene>
    <name evidence="2" type="ORF">H9863_03200</name>
</gene>
<reference evidence="2" key="2">
    <citation type="submission" date="2021-04" db="EMBL/GenBank/DDBJ databases">
        <authorList>
            <person name="Gilroy R."/>
        </authorList>
    </citation>
    <scope>NUCLEOTIDE SEQUENCE</scope>
    <source>
        <strain evidence="2">23274</strain>
    </source>
</reference>
<keyword evidence="1" id="KW-1133">Transmembrane helix</keyword>
<dbReference type="Gene3D" id="1.20.1530.20">
    <property type="match status" value="1"/>
</dbReference>
<dbReference type="Proteomes" id="UP000824202">
    <property type="component" value="Unassembled WGS sequence"/>
</dbReference>
<reference evidence="2" key="1">
    <citation type="journal article" date="2021" name="PeerJ">
        <title>Extensive microbial diversity within the chicken gut microbiome revealed by metagenomics and culture.</title>
        <authorList>
            <person name="Gilroy R."/>
            <person name="Ravi A."/>
            <person name="Getino M."/>
            <person name="Pursley I."/>
            <person name="Horton D.L."/>
            <person name="Alikhan N.F."/>
            <person name="Baker D."/>
            <person name="Gharbi K."/>
            <person name="Hall N."/>
            <person name="Watson M."/>
            <person name="Adriaenssens E.M."/>
            <person name="Foster-Nyarko E."/>
            <person name="Jarju S."/>
            <person name="Secka A."/>
            <person name="Antonio M."/>
            <person name="Oren A."/>
            <person name="Chaudhuri R.R."/>
            <person name="La Ragione R."/>
            <person name="Hildebrand F."/>
            <person name="Pallen M.J."/>
        </authorList>
    </citation>
    <scope>NUCLEOTIDE SEQUENCE</scope>
    <source>
        <strain evidence="2">23274</strain>
    </source>
</reference>
<sequence>MLQRLKTWMLPIAMLTGAFFNEVVYHWAFLTPYLIFAMLFITYCRLSLHDLHFSRMHGWLLLAQVVGCILVYGVLVWFDPVVAQGCLICVLAPTATAAAVVTGMLGGNVACLAAYTLIGSFGVALVSPLIFTLLGGNAGLTFWESVWLICRQVVPVLVLPCLLAFGLERWVPVLYRRLGRLQMVSFYLWSFSLMIVTGKTVYFIARQEGADRAEEWWMASLALVICIAQFALGNRIGRHYGDAVSGGQGLGQKNTILAIWMAQTYLNPLSSIVPAAYVLWQNLINSYQLWRKQRRQVIS</sequence>
<feature type="transmembrane region" description="Helical" evidence="1">
    <location>
        <begin position="58"/>
        <end position="75"/>
    </location>
</feature>
<feature type="transmembrane region" description="Helical" evidence="1">
    <location>
        <begin position="216"/>
        <end position="233"/>
    </location>
</feature>
<dbReference type="EMBL" id="DXFT01000063">
    <property type="protein sequence ID" value="HIX03107.1"/>
    <property type="molecule type" value="Genomic_DNA"/>
</dbReference>
<comment type="caution">
    <text evidence="2">The sequence shown here is derived from an EMBL/GenBank/DDBJ whole genome shotgun (WGS) entry which is preliminary data.</text>
</comment>
<name>A0A9D1UZ76_9BACT</name>
<feature type="transmembrane region" description="Helical" evidence="1">
    <location>
        <begin position="112"/>
        <end position="134"/>
    </location>
</feature>